<dbReference type="AlphaFoldDB" id="A0A8K1LJM2"/>
<evidence type="ECO:0000313" key="2">
    <source>
        <dbReference type="EMBL" id="TRZ16595.1"/>
    </source>
</evidence>
<feature type="region of interest" description="Disordered" evidence="1">
    <location>
        <begin position="34"/>
        <end position="54"/>
    </location>
</feature>
<feature type="region of interest" description="Disordered" evidence="1">
    <location>
        <begin position="1"/>
        <end position="21"/>
    </location>
</feature>
<evidence type="ECO:0000313" key="3">
    <source>
        <dbReference type="Proteomes" id="UP000796761"/>
    </source>
</evidence>
<protein>
    <submittedName>
        <fullName evidence="2">Uncharacterized protein</fullName>
    </submittedName>
</protein>
<organism evidence="2 3">
    <name type="scientific">Zosterops borbonicus</name>
    <dbReference type="NCBI Taxonomy" id="364589"/>
    <lineage>
        <taxon>Eukaryota</taxon>
        <taxon>Metazoa</taxon>
        <taxon>Chordata</taxon>
        <taxon>Craniata</taxon>
        <taxon>Vertebrata</taxon>
        <taxon>Euteleostomi</taxon>
        <taxon>Archelosauria</taxon>
        <taxon>Archosauria</taxon>
        <taxon>Dinosauria</taxon>
        <taxon>Saurischia</taxon>
        <taxon>Theropoda</taxon>
        <taxon>Coelurosauria</taxon>
        <taxon>Aves</taxon>
        <taxon>Neognathae</taxon>
        <taxon>Neoaves</taxon>
        <taxon>Telluraves</taxon>
        <taxon>Australaves</taxon>
        <taxon>Passeriformes</taxon>
        <taxon>Sylvioidea</taxon>
        <taxon>Zosteropidae</taxon>
        <taxon>Zosterops</taxon>
    </lineage>
</organism>
<evidence type="ECO:0000256" key="1">
    <source>
        <dbReference type="SAM" id="MobiDB-lite"/>
    </source>
</evidence>
<comment type="caution">
    <text evidence="2">The sequence shown here is derived from an EMBL/GenBank/DDBJ whole genome shotgun (WGS) entry which is preliminary data.</text>
</comment>
<proteinExistence type="predicted"/>
<reference evidence="2" key="1">
    <citation type="submission" date="2019-04" db="EMBL/GenBank/DDBJ databases">
        <title>Genome assembly of Zosterops borbonicus 15179.</title>
        <authorList>
            <person name="Leroy T."/>
            <person name="Anselmetti Y."/>
            <person name="Tilak M.-K."/>
            <person name="Nabholz B."/>
        </authorList>
    </citation>
    <scope>NUCLEOTIDE SEQUENCE</scope>
    <source>
        <strain evidence="2">HGM_15179</strain>
        <tissue evidence="2">Muscle</tissue>
    </source>
</reference>
<dbReference type="EMBL" id="SWJQ01000308">
    <property type="protein sequence ID" value="TRZ16595.1"/>
    <property type="molecule type" value="Genomic_DNA"/>
</dbReference>
<name>A0A8K1LJM2_9PASS</name>
<dbReference type="Proteomes" id="UP000796761">
    <property type="component" value="Unassembled WGS sequence"/>
</dbReference>
<accession>A0A8K1LJM2</accession>
<keyword evidence="3" id="KW-1185">Reference proteome</keyword>
<sequence>MRVLTLQGRKVEEEGPSPEGKLNCKVMVTATERQEGLHKPKQPTIVSPSPGRRDKELQADELGSGLLFQGPELALVLAGS</sequence>
<gene>
    <name evidence="2" type="ORF">HGM15179_010547</name>
</gene>